<geneLocation type="plasmid" evidence="3 4">
    <name>13</name>
</geneLocation>
<keyword evidence="3" id="KW-0614">Plasmid</keyword>
<protein>
    <recommendedName>
        <fullName evidence="5">Lipoprotein</fullName>
    </recommendedName>
</protein>
<feature type="compositionally biased region" description="Polar residues" evidence="1">
    <location>
        <begin position="292"/>
        <end position="304"/>
    </location>
</feature>
<keyword evidence="2" id="KW-0732">Signal</keyword>
<dbReference type="EMBL" id="LR214986">
    <property type="protein sequence ID" value="VEU64901.1"/>
    <property type="molecule type" value="Genomic_DNA"/>
</dbReference>
<feature type="compositionally biased region" description="Basic and acidic residues" evidence="1">
    <location>
        <begin position="275"/>
        <end position="291"/>
    </location>
</feature>
<feature type="compositionally biased region" description="Basic and acidic residues" evidence="1">
    <location>
        <begin position="55"/>
        <end position="83"/>
    </location>
</feature>
<dbReference type="RefSeq" id="WP_129720733.1">
    <property type="nucleotide sequence ID" value="NZ_LR214986.1"/>
</dbReference>
<feature type="signal peptide" evidence="2">
    <location>
        <begin position="1"/>
        <end position="25"/>
    </location>
</feature>
<feature type="region of interest" description="Disordered" evidence="1">
    <location>
        <begin position="26"/>
        <end position="98"/>
    </location>
</feature>
<feature type="chain" id="PRO_5018998968" description="Lipoprotein" evidence="2">
    <location>
        <begin position="26"/>
        <end position="481"/>
    </location>
</feature>
<gene>
    <name evidence="3" type="ORF">NCTC10142_00667</name>
</gene>
<evidence type="ECO:0000256" key="2">
    <source>
        <dbReference type="SAM" id="SignalP"/>
    </source>
</evidence>
<accession>A0A449AIT6</accession>
<dbReference type="AlphaFoldDB" id="A0A449AIT6"/>
<feature type="compositionally biased region" description="Basic and acidic residues" evidence="1">
    <location>
        <begin position="305"/>
        <end position="329"/>
    </location>
</feature>
<dbReference type="PROSITE" id="PS51257">
    <property type="entry name" value="PROKAR_LIPOPROTEIN"/>
    <property type="match status" value="1"/>
</dbReference>
<evidence type="ECO:0000256" key="1">
    <source>
        <dbReference type="SAM" id="MobiDB-lite"/>
    </source>
</evidence>
<reference evidence="3 4" key="1">
    <citation type="submission" date="2019-01" db="EMBL/GenBank/DDBJ databases">
        <authorList>
            <consortium name="Pathogen Informatics"/>
        </authorList>
    </citation>
    <scope>NUCLEOTIDE SEQUENCE [LARGE SCALE GENOMIC DNA]</scope>
    <source>
        <strain evidence="3 4">NCTC10142</strain>
        <plasmid evidence="4">13</plasmid>
    </source>
</reference>
<sequence length="481" mass="55096">MKKWKTIFISAGLLSSVALFPSLIACNDTNDKSGKQGNGQNLKKGEDSTNNTETQKNESEKGKKDTERDKDKKEGETESKINENKNPNQTSDNDSKNSEFEQKWSNAFEFVDEDDYGKHFKNIWDQVTEKNKESKQLQRYTKDHYYFSFKGVGRVKNTSKKNKYYLFKLKDTLDSQGSLIQFTIVNNEKFKKEQQFLNYEYDLSSKKLTIKYIVKDGANSKVFSQVFDIPDPKTQGSEEQKNDAKQPSTPETSNESKGKIKEKENITPPATETPNGKDDAKNTNQENEKLGSDNSQNKPDNTSETNDKKTEKGETSKTDKPSIDKKDENQNGSSDALKEEKWKNAFELFDNTVTFEKIKKKYETVKKKSKKFKNENHIQKYGKNDNTFFGIKSGGNGQDNKLFKLHNGLNSDEIKFNVFKTKSYTQEYFDFSIDETKKKVTFKFKVKGIEKEITQEISFSASSESSTNSTNQSGSSNDEDE</sequence>
<name>A0A449AIT6_9BACT</name>
<organism evidence="3 4">
    <name type="scientific">Mycoplasmopsis cynos</name>
    <dbReference type="NCBI Taxonomy" id="171284"/>
    <lineage>
        <taxon>Bacteria</taxon>
        <taxon>Bacillati</taxon>
        <taxon>Mycoplasmatota</taxon>
        <taxon>Mycoplasmoidales</taxon>
        <taxon>Metamycoplasmataceae</taxon>
        <taxon>Mycoplasmopsis</taxon>
    </lineage>
</organism>
<evidence type="ECO:0000313" key="4">
    <source>
        <dbReference type="Proteomes" id="UP000289506"/>
    </source>
</evidence>
<evidence type="ECO:0000313" key="3">
    <source>
        <dbReference type="EMBL" id="VEU64901.1"/>
    </source>
</evidence>
<proteinExistence type="predicted"/>
<feature type="compositionally biased region" description="Basic and acidic residues" evidence="1">
    <location>
        <begin position="254"/>
        <end position="265"/>
    </location>
</feature>
<feature type="region of interest" description="Disordered" evidence="1">
    <location>
        <begin position="228"/>
        <end position="341"/>
    </location>
</feature>
<feature type="region of interest" description="Disordered" evidence="1">
    <location>
        <begin position="458"/>
        <end position="481"/>
    </location>
</feature>
<evidence type="ECO:0008006" key="5">
    <source>
        <dbReference type="Google" id="ProtNLM"/>
    </source>
</evidence>
<dbReference type="Proteomes" id="UP000289506">
    <property type="component" value="Plasmid 13"/>
</dbReference>